<dbReference type="AlphaFoldDB" id="A0A8X7UYX1"/>
<accession>A0A8X7UYX1</accession>
<dbReference type="Pfam" id="PF13456">
    <property type="entry name" value="RVT_3"/>
    <property type="match status" value="1"/>
</dbReference>
<dbReference type="InterPro" id="IPR026960">
    <property type="entry name" value="RVT-Znf"/>
</dbReference>
<name>A0A8X7UYX1_BRACI</name>
<organism evidence="3 4">
    <name type="scientific">Brassica carinata</name>
    <name type="common">Ethiopian mustard</name>
    <name type="synonym">Abyssinian cabbage</name>
    <dbReference type="NCBI Taxonomy" id="52824"/>
    <lineage>
        <taxon>Eukaryota</taxon>
        <taxon>Viridiplantae</taxon>
        <taxon>Streptophyta</taxon>
        <taxon>Embryophyta</taxon>
        <taxon>Tracheophyta</taxon>
        <taxon>Spermatophyta</taxon>
        <taxon>Magnoliopsida</taxon>
        <taxon>eudicotyledons</taxon>
        <taxon>Gunneridae</taxon>
        <taxon>Pentapetalae</taxon>
        <taxon>rosids</taxon>
        <taxon>malvids</taxon>
        <taxon>Brassicales</taxon>
        <taxon>Brassicaceae</taxon>
        <taxon>Brassiceae</taxon>
        <taxon>Brassica</taxon>
    </lineage>
</organism>
<proteinExistence type="predicted"/>
<sequence length="578" mass="66644">MALPVFAVSCFRLPKDLCAKLTSIMTEFWWGGDAEKNKIAWVAWKKLCKPKELGGMGFKDIAWFNQALLCKQAWRIWSNPQSLLARVMKSRYFKQGNFLKCSVGYRPSYAWRSIMHGRELLSQGLLKRIGNGKDTHVWYDNWILMPIPRPPRYRTDEVDLMLKVSDLIDERHGTWDVQRVCHLFVGEDANQILEMRPQLNRHDTMVWGFSRNGLYDSQSGYKLLHLLQIIENPLAAPSLPPIEKRLWSNLWKVKTMPKIRHFLWRALAGALAVAERLRSRGIPVETTCKLCHAQPETICHVLFHCPVAKEVWRLSEFPMPAAGFSTNSVFLNFHHLLETCKRSRLEERTRLVFPWILWNIWKSRNKFVFQQVNVGAEEIWRKSQLEFEAWNAANVGDKEDIDENVGESALACWRKPCPSFIKCNVGSSWTDANRNCGVAWLTRNHLGVSLIHSRRSYSMVASQLEAELLSFLWAAESLSTLRHKNLVFESSSYLAGEAVLNPDNFPMFHGLIDVIREKLSRLQLWSIAYVHSGENQCVEAIARSVTRDQRYASYVGKDGPSWLLPMIHADAVRADNGY</sequence>
<evidence type="ECO:0000259" key="1">
    <source>
        <dbReference type="Pfam" id="PF13456"/>
    </source>
</evidence>
<dbReference type="GO" id="GO:0003676">
    <property type="term" value="F:nucleic acid binding"/>
    <property type="evidence" value="ECO:0007669"/>
    <property type="project" value="InterPro"/>
</dbReference>
<dbReference type="Pfam" id="PF13966">
    <property type="entry name" value="zf-RVT"/>
    <property type="match status" value="1"/>
</dbReference>
<reference evidence="3 4" key="1">
    <citation type="submission" date="2020-02" db="EMBL/GenBank/DDBJ databases">
        <authorList>
            <person name="Ma Q."/>
            <person name="Huang Y."/>
            <person name="Song X."/>
            <person name="Pei D."/>
        </authorList>
    </citation>
    <scope>NUCLEOTIDE SEQUENCE [LARGE SCALE GENOMIC DNA]</scope>
    <source>
        <strain evidence="3">Sxm20200214</strain>
        <tissue evidence="3">Leaf</tissue>
    </source>
</reference>
<dbReference type="GO" id="GO:0004523">
    <property type="term" value="F:RNA-DNA hybrid ribonuclease activity"/>
    <property type="evidence" value="ECO:0007669"/>
    <property type="project" value="InterPro"/>
</dbReference>
<dbReference type="Proteomes" id="UP000886595">
    <property type="component" value="Unassembled WGS sequence"/>
</dbReference>
<dbReference type="PANTHER" id="PTHR33116">
    <property type="entry name" value="REVERSE TRANSCRIPTASE ZINC-BINDING DOMAIN-CONTAINING PROTEIN-RELATED-RELATED"/>
    <property type="match status" value="1"/>
</dbReference>
<dbReference type="PANTHER" id="PTHR33116:SF86">
    <property type="entry name" value="REVERSE TRANSCRIPTASE DOMAIN-CONTAINING PROTEIN"/>
    <property type="match status" value="1"/>
</dbReference>
<dbReference type="EMBL" id="JAAMPC010000009">
    <property type="protein sequence ID" value="KAG2293601.1"/>
    <property type="molecule type" value="Genomic_DNA"/>
</dbReference>
<feature type="domain" description="RNase H type-1" evidence="1">
    <location>
        <begin position="427"/>
        <end position="544"/>
    </location>
</feature>
<keyword evidence="4" id="KW-1185">Reference proteome</keyword>
<comment type="caution">
    <text evidence="3">The sequence shown here is derived from an EMBL/GenBank/DDBJ whole genome shotgun (WGS) entry which is preliminary data.</text>
</comment>
<evidence type="ECO:0008006" key="5">
    <source>
        <dbReference type="Google" id="ProtNLM"/>
    </source>
</evidence>
<evidence type="ECO:0000313" key="3">
    <source>
        <dbReference type="EMBL" id="KAG2293601.1"/>
    </source>
</evidence>
<dbReference type="CDD" id="cd06222">
    <property type="entry name" value="RNase_H_like"/>
    <property type="match status" value="1"/>
</dbReference>
<dbReference type="InterPro" id="IPR044730">
    <property type="entry name" value="RNase_H-like_dom_plant"/>
</dbReference>
<protein>
    <recommendedName>
        <fullName evidence="5">Reverse transcriptase zinc-binding domain-containing protein</fullName>
    </recommendedName>
</protein>
<dbReference type="InterPro" id="IPR002156">
    <property type="entry name" value="RNaseH_domain"/>
</dbReference>
<feature type="domain" description="Reverse transcriptase zinc-binding" evidence="2">
    <location>
        <begin position="244"/>
        <end position="312"/>
    </location>
</feature>
<dbReference type="OrthoDB" id="1112505at2759"/>
<evidence type="ECO:0000313" key="4">
    <source>
        <dbReference type="Proteomes" id="UP000886595"/>
    </source>
</evidence>
<evidence type="ECO:0000259" key="2">
    <source>
        <dbReference type="Pfam" id="PF13966"/>
    </source>
</evidence>
<gene>
    <name evidence="3" type="ORF">Bca52824_040270</name>
</gene>